<reference evidence="3 4" key="1">
    <citation type="submission" date="2019-06" db="EMBL/GenBank/DDBJ databases">
        <title>Genome Sequence of the Brown Rot Fungal Pathogen Monilinia fructicola.</title>
        <authorList>
            <person name="De Miccolis Angelini R.M."/>
            <person name="Landi L."/>
            <person name="Abate D."/>
            <person name="Pollastro S."/>
            <person name="Romanazzi G."/>
            <person name="Faretra F."/>
        </authorList>
    </citation>
    <scope>NUCLEOTIDE SEQUENCE [LARGE SCALE GENOMIC DNA]</scope>
    <source>
        <strain evidence="3 4">Mfrc123</strain>
    </source>
</reference>
<gene>
    <name evidence="3" type="ORF">EYC84_008772</name>
</gene>
<feature type="coiled-coil region" evidence="1">
    <location>
        <begin position="476"/>
        <end position="536"/>
    </location>
</feature>
<protein>
    <submittedName>
        <fullName evidence="3">Uncharacterized protein</fullName>
    </submittedName>
</protein>
<dbReference type="Proteomes" id="UP000322873">
    <property type="component" value="Unassembled WGS sequence"/>
</dbReference>
<feature type="coiled-coil region" evidence="1">
    <location>
        <begin position="872"/>
        <end position="947"/>
    </location>
</feature>
<evidence type="ECO:0000313" key="4">
    <source>
        <dbReference type="Proteomes" id="UP000322873"/>
    </source>
</evidence>
<accession>A0A5M9JC39</accession>
<dbReference type="VEuPathDB" id="FungiDB:MFRU_056g00300"/>
<dbReference type="AlphaFoldDB" id="A0A5M9JC39"/>
<keyword evidence="1" id="KW-0175">Coiled coil</keyword>
<organism evidence="3 4">
    <name type="scientific">Monilinia fructicola</name>
    <name type="common">Brown rot fungus</name>
    <name type="synonym">Ciboria fructicola</name>
    <dbReference type="NCBI Taxonomy" id="38448"/>
    <lineage>
        <taxon>Eukaryota</taxon>
        <taxon>Fungi</taxon>
        <taxon>Dikarya</taxon>
        <taxon>Ascomycota</taxon>
        <taxon>Pezizomycotina</taxon>
        <taxon>Leotiomycetes</taxon>
        <taxon>Helotiales</taxon>
        <taxon>Sclerotiniaceae</taxon>
        <taxon>Monilinia</taxon>
    </lineage>
</organism>
<dbReference type="EMBL" id="VICG01000012">
    <property type="protein sequence ID" value="KAA8566170.1"/>
    <property type="molecule type" value="Genomic_DNA"/>
</dbReference>
<feature type="region of interest" description="Disordered" evidence="2">
    <location>
        <begin position="718"/>
        <end position="741"/>
    </location>
</feature>
<proteinExistence type="predicted"/>
<evidence type="ECO:0000313" key="3">
    <source>
        <dbReference type="EMBL" id="KAA8566170.1"/>
    </source>
</evidence>
<feature type="coiled-coil region" evidence="1">
    <location>
        <begin position="597"/>
        <end position="624"/>
    </location>
</feature>
<feature type="compositionally biased region" description="Basic and acidic residues" evidence="2">
    <location>
        <begin position="1"/>
        <end position="11"/>
    </location>
</feature>
<comment type="caution">
    <text evidence="3">The sequence shown here is derived from an EMBL/GenBank/DDBJ whole genome shotgun (WGS) entry which is preliminary data.</text>
</comment>
<name>A0A5M9JC39_MONFR</name>
<evidence type="ECO:0000256" key="1">
    <source>
        <dbReference type="SAM" id="Coils"/>
    </source>
</evidence>
<evidence type="ECO:0000256" key="2">
    <source>
        <dbReference type="SAM" id="MobiDB-lite"/>
    </source>
</evidence>
<feature type="compositionally biased region" description="Basic and acidic residues" evidence="2">
    <location>
        <begin position="729"/>
        <end position="739"/>
    </location>
</feature>
<keyword evidence="4" id="KW-1185">Reference proteome</keyword>
<feature type="region of interest" description="Disordered" evidence="2">
    <location>
        <begin position="1"/>
        <end position="33"/>
    </location>
</feature>
<sequence>MHRGTSREYSETCKQAHGAVSPSDVESHATEGNDGISKMAMHNVVNDASPAMAYEKRMEEISRKVQQASHEHQEIFTKFLKQVEDDGYIAYAEGSTYDDATTQKISSVSAVGFESRPERKLDSTSMQTISESKVNRRGEAQNFADSLRHKYSPTTLEHQVVENVNSYGIQKATNESVTTCTNPNVPRRIDQSINICLHLDDKVTQEVDRIVTRFSQHRPILNNGRANIPVMKGLPAQHWRQYQIFMRFLQYWRSPFPMGRVKPLVKPLGERWGVIWQIEDAPAIQAIRQTFRQVLEGDLLQYNFPPDSPWESRATITKGISQGQAEEIVNSINTAYPDGFDLGLITRCVLIHTLFSYGRIHTTVTQSPEFLLMGIKSVGSSLDTSQHLQIESLWNQTMSQIDNTFFKTITTDALFHHYHCQCPKVLAAMIGCSTTKTSVSLTEVGQLGISNSCPSESRFPEHDHHGDTHEEVRDLYQIAVQERDDLREYVNKLERQILPRFVVDGTNLAEIFVSQKDAYLERVINLEKAMAEAEKAHSYDSQKLQQSNLESKRAYEDIKSQIDGRNGYKDRLQSAHIALELANNNRPADVLEYVGKLADMTKERDELIAEAHKLKLRIEELHLNWNAALTDVEKLRKEKVEREKFHENPIALREANQEIERLRRANELQDSYHVEAANGEVRRLQGEKIEWEQERTNFEGRAAELSLRIRTLEDMLSASEAQETSADAKMSDVDADEGKTNATTRGTWRRCLEAEVNDIYNLASANLYRPGGALPDPDPGPQSSRHQFPGVTWVKQLVALGSNRPVAPLVEEGTWKQWANALQDFILRGPNEVEALYRLGNRRQLSAGVEWIQKLITIASDRPTVPDRPVTLKEYQLSVELKEAQIKIEELQMCGTDRAKAFIDANMRNVELENEADSLTAHYEDEIEQLERKLNNSNNQQNLYKRLYESGQVHSDKLDEIEKLEKDLGAAYERGQNFKRLLDKEKVLSAEHEEVWQQKYNKEVAGADKHAAGLVEEIETLQGRLNGAHGVIAGLEKEAEKLRKTDRG</sequence>
<dbReference type="VEuPathDB" id="FungiDB:MFRU_056g00290"/>